<dbReference type="AlphaFoldDB" id="A0A1C3TWD0"/>
<protein>
    <recommendedName>
        <fullName evidence="4">PsiF repeat-containing protein</fullName>
    </recommendedName>
</protein>
<keyword evidence="1" id="KW-0732">Signal</keyword>
<accession>A0A1C3TWD0</accession>
<organism evidence="2 3">
    <name type="scientific">Bradyrhizobium shewense</name>
    <dbReference type="NCBI Taxonomy" id="1761772"/>
    <lineage>
        <taxon>Bacteria</taxon>
        <taxon>Pseudomonadati</taxon>
        <taxon>Pseudomonadota</taxon>
        <taxon>Alphaproteobacteria</taxon>
        <taxon>Hyphomicrobiales</taxon>
        <taxon>Nitrobacteraceae</taxon>
        <taxon>Bradyrhizobium</taxon>
    </lineage>
</organism>
<evidence type="ECO:0008006" key="4">
    <source>
        <dbReference type="Google" id="ProtNLM"/>
    </source>
</evidence>
<keyword evidence="3" id="KW-1185">Reference proteome</keyword>
<evidence type="ECO:0000313" key="2">
    <source>
        <dbReference type="EMBL" id="SCB07402.1"/>
    </source>
</evidence>
<evidence type="ECO:0000313" key="3">
    <source>
        <dbReference type="Proteomes" id="UP000199184"/>
    </source>
</evidence>
<feature type="signal peptide" evidence="1">
    <location>
        <begin position="1"/>
        <end position="24"/>
    </location>
</feature>
<sequence length="78" mass="8246">MTWKILSATVLSAALLTVTSPITAQESEKETNARAACFKEAHAAAARQGQASTLPQGDAGQYAYDAYVSCCKRVGIRP</sequence>
<dbReference type="Proteomes" id="UP000199184">
    <property type="component" value="Unassembled WGS sequence"/>
</dbReference>
<evidence type="ECO:0000256" key="1">
    <source>
        <dbReference type="SAM" id="SignalP"/>
    </source>
</evidence>
<reference evidence="3" key="1">
    <citation type="submission" date="2016-08" db="EMBL/GenBank/DDBJ databases">
        <authorList>
            <person name="Varghese N."/>
            <person name="Submissions Spin"/>
        </authorList>
    </citation>
    <scope>NUCLEOTIDE SEQUENCE [LARGE SCALE GENOMIC DNA]</scope>
    <source>
        <strain evidence="3">ERR11</strain>
    </source>
</reference>
<feature type="chain" id="PRO_5008682537" description="PsiF repeat-containing protein" evidence="1">
    <location>
        <begin position="25"/>
        <end position="78"/>
    </location>
</feature>
<name>A0A1C3TWD0_9BRAD</name>
<dbReference type="EMBL" id="FMAI01000001">
    <property type="protein sequence ID" value="SCB07402.1"/>
    <property type="molecule type" value="Genomic_DNA"/>
</dbReference>
<proteinExistence type="predicted"/>
<gene>
    <name evidence="2" type="ORF">GA0061098_100122</name>
</gene>